<gene>
    <name evidence="2" type="ORF">JOC47_003036</name>
</gene>
<accession>A0A938XUR6</accession>
<organism evidence="2 3">
    <name type="scientific">Halanaerobacter jeridensis</name>
    <dbReference type="NCBI Taxonomy" id="706427"/>
    <lineage>
        <taxon>Bacteria</taxon>
        <taxon>Bacillati</taxon>
        <taxon>Bacillota</taxon>
        <taxon>Clostridia</taxon>
        <taxon>Halanaerobiales</taxon>
        <taxon>Halobacteroidaceae</taxon>
        <taxon>Halanaerobacter</taxon>
    </lineage>
</organism>
<keyword evidence="1" id="KW-0812">Transmembrane</keyword>
<evidence type="ECO:0000313" key="3">
    <source>
        <dbReference type="Proteomes" id="UP000774000"/>
    </source>
</evidence>
<keyword evidence="1" id="KW-1133">Transmembrane helix</keyword>
<dbReference type="RefSeq" id="WP_204703196.1">
    <property type="nucleotide sequence ID" value="NZ_JAFBDQ010000030.1"/>
</dbReference>
<feature type="transmembrane region" description="Helical" evidence="1">
    <location>
        <begin position="97"/>
        <end position="113"/>
    </location>
</feature>
<dbReference type="AlphaFoldDB" id="A0A938XUR6"/>
<dbReference type="GO" id="GO:0016301">
    <property type="term" value="F:kinase activity"/>
    <property type="evidence" value="ECO:0007669"/>
    <property type="project" value="UniProtKB-KW"/>
</dbReference>
<dbReference type="Proteomes" id="UP000774000">
    <property type="component" value="Unassembled WGS sequence"/>
</dbReference>
<feature type="transmembrane region" description="Helical" evidence="1">
    <location>
        <begin position="125"/>
        <end position="146"/>
    </location>
</feature>
<dbReference type="EMBL" id="JAFBDQ010000030">
    <property type="protein sequence ID" value="MBM7558166.1"/>
    <property type="molecule type" value="Genomic_DNA"/>
</dbReference>
<evidence type="ECO:0000256" key="1">
    <source>
        <dbReference type="SAM" id="Phobius"/>
    </source>
</evidence>
<feature type="transmembrane region" description="Helical" evidence="1">
    <location>
        <begin position="35"/>
        <end position="62"/>
    </location>
</feature>
<comment type="caution">
    <text evidence="2">The sequence shown here is derived from an EMBL/GenBank/DDBJ whole genome shotgun (WGS) entry which is preliminary data.</text>
</comment>
<protein>
    <submittedName>
        <fullName evidence="2">Signal transduction histidine kinase</fullName>
    </submittedName>
</protein>
<name>A0A938XUR6_9FIRM</name>
<sequence length="148" mass="17415">MNLELVLQMLFGLIFSFVYPKLFRKWELDDWKFNIVFFVLFFIGLFSGIWFILIWFIGIILVAKNFVDEKFEDLKVSISIFVVFISSLLLQNKILNLMFLPTILLVLATYWLSKEKSFSEYCKVFSFILAGLMFLKVISTIISAPFSM</sequence>
<reference evidence="2" key="1">
    <citation type="submission" date="2021-01" db="EMBL/GenBank/DDBJ databases">
        <title>Genomic Encyclopedia of Type Strains, Phase IV (KMG-IV): sequencing the most valuable type-strain genomes for metagenomic binning, comparative biology and taxonomic classification.</title>
        <authorList>
            <person name="Goeker M."/>
        </authorList>
    </citation>
    <scope>NUCLEOTIDE SEQUENCE</scope>
    <source>
        <strain evidence="2">DSM 23230</strain>
    </source>
</reference>
<proteinExistence type="predicted"/>
<keyword evidence="2" id="KW-0808">Transferase</keyword>
<evidence type="ECO:0000313" key="2">
    <source>
        <dbReference type="EMBL" id="MBM7558166.1"/>
    </source>
</evidence>
<feature type="transmembrane region" description="Helical" evidence="1">
    <location>
        <begin position="6"/>
        <end position="23"/>
    </location>
</feature>
<keyword evidence="2" id="KW-0418">Kinase</keyword>
<keyword evidence="1" id="KW-0472">Membrane</keyword>
<keyword evidence="3" id="KW-1185">Reference proteome</keyword>